<feature type="compositionally biased region" description="Polar residues" evidence="1">
    <location>
        <begin position="31"/>
        <end position="51"/>
    </location>
</feature>
<accession>A0A9J5Z3F9</accession>
<evidence type="ECO:0000313" key="2">
    <source>
        <dbReference type="EMBL" id="KAG5605972.1"/>
    </source>
</evidence>
<name>A0A9J5Z3F9_SOLCO</name>
<reference evidence="2 3" key="1">
    <citation type="submission" date="2020-09" db="EMBL/GenBank/DDBJ databases">
        <title>De no assembly of potato wild relative species, Solanum commersonii.</title>
        <authorList>
            <person name="Cho K."/>
        </authorList>
    </citation>
    <scope>NUCLEOTIDE SEQUENCE [LARGE SCALE GENOMIC DNA]</scope>
    <source>
        <strain evidence="2">LZ3.2</strain>
        <tissue evidence="2">Leaf</tissue>
    </source>
</reference>
<comment type="caution">
    <text evidence="2">The sequence shown here is derived from an EMBL/GenBank/DDBJ whole genome shotgun (WGS) entry which is preliminary data.</text>
</comment>
<dbReference type="Proteomes" id="UP000824120">
    <property type="component" value="Chromosome 5"/>
</dbReference>
<organism evidence="2 3">
    <name type="scientific">Solanum commersonii</name>
    <name type="common">Commerson's wild potato</name>
    <name type="synonym">Commerson's nightshade</name>
    <dbReference type="NCBI Taxonomy" id="4109"/>
    <lineage>
        <taxon>Eukaryota</taxon>
        <taxon>Viridiplantae</taxon>
        <taxon>Streptophyta</taxon>
        <taxon>Embryophyta</taxon>
        <taxon>Tracheophyta</taxon>
        <taxon>Spermatophyta</taxon>
        <taxon>Magnoliopsida</taxon>
        <taxon>eudicotyledons</taxon>
        <taxon>Gunneridae</taxon>
        <taxon>Pentapetalae</taxon>
        <taxon>asterids</taxon>
        <taxon>lamiids</taxon>
        <taxon>Solanales</taxon>
        <taxon>Solanaceae</taxon>
        <taxon>Solanoideae</taxon>
        <taxon>Solaneae</taxon>
        <taxon>Solanum</taxon>
    </lineage>
</organism>
<sequence>MQEAQNEEREELTRSGRVHVCGDTKGPKNGPNHTNQAIQQGNKEYNKSTGIDSMLPIPTHPNSVADACIVEVEGGMDGEVGENHTNLQDGVSKGEFVSCYA</sequence>
<dbReference type="EMBL" id="JACXVP010000005">
    <property type="protein sequence ID" value="KAG5605972.1"/>
    <property type="molecule type" value="Genomic_DNA"/>
</dbReference>
<evidence type="ECO:0000256" key="1">
    <source>
        <dbReference type="SAM" id="MobiDB-lite"/>
    </source>
</evidence>
<feature type="region of interest" description="Disordered" evidence="1">
    <location>
        <begin position="1"/>
        <end position="58"/>
    </location>
</feature>
<gene>
    <name evidence="2" type="ORF">H5410_027464</name>
</gene>
<evidence type="ECO:0000313" key="3">
    <source>
        <dbReference type="Proteomes" id="UP000824120"/>
    </source>
</evidence>
<keyword evidence="3" id="KW-1185">Reference proteome</keyword>
<dbReference type="AlphaFoldDB" id="A0A9J5Z3F9"/>
<proteinExistence type="predicted"/>
<protein>
    <submittedName>
        <fullName evidence="2">Uncharacterized protein</fullName>
    </submittedName>
</protein>